<accession>A0A0F9XIF8</accession>
<proteinExistence type="predicted"/>
<comment type="caution">
    <text evidence="1">The sequence shown here is derived from an EMBL/GenBank/DDBJ whole genome shotgun (WGS) entry which is preliminary data.</text>
</comment>
<dbReference type="AlphaFoldDB" id="A0A0F9XIF8"/>
<organism evidence="1">
    <name type="scientific">marine sediment metagenome</name>
    <dbReference type="NCBI Taxonomy" id="412755"/>
    <lineage>
        <taxon>unclassified sequences</taxon>
        <taxon>metagenomes</taxon>
        <taxon>ecological metagenomes</taxon>
    </lineage>
</organism>
<gene>
    <name evidence="1" type="ORF">LCGC14_0142260</name>
</gene>
<sequence length="148" mass="16180">MKRVLAVLLMLVAMVLPMAGCSTTNGNNWQDNAQTLKSDIFVFSKLATRLVLSEANTPSEDVVVVEGYLIALKDLLAVPGTPNFAGARQLAKMQLPQKYQIYGLTIIDLLERYLVRANLSVTDDQELIIGLINAGIDGALDAVEEFRN</sequence>
<reference evidence="1" key="1">
    <citation type="journal article" date="2015" name="Nature">
        <title>Complex archaea that bridge the gap between prokaryotes and eukaryotes.</title>
        <authorList>
            <person name="Spang A."/>
            <person name="Saw J.H."/>
            <person name="Jorgensen S.L."/>
            <person name="Zaremba-Niedzwiedzka K."/>
            <person name="Martijn J."/>
            <person name="Lind A.E."/>
            <person name="van Eijk R."/>
            <person name="Schleper C."/>
            <person name="Guy L."/>
            <person name="Ettema T.J."/>
        </authorList>
    </citation>
    <scope>NUCLEOTIDE SEQUENCE</scope>
</reference>
<dbReference type="EMBL" id="LAZR01000049">
    <property type="protein sequence ID" value="KKN98981.1"/>
    <property type="molecule type" value="Genomic_DNA"/>
</dbReference>
<name>A0A0F9XIF8_9ZZZZ</name>
<protein>
    <submittedName>
        <fullName evidence="1">Uncharacterized protein</fullName>
    </submittedName>
</protein>
<evidence type="ECO:0000313" key="1">
    <source>
        <dbReference type="EMBL" id="KKN98981.1"/>
    </source>
</evidence>